<dbReference type="WBParaSite" id="GPUH_0002521701-mRNA-1">
    <property type="protein sequence ID" value="GPUH_0002521701-mRNA-1"/>
    <property type="gene ID" value="GPUH_0002521701"/>
</dbReference>
<keyword evidence="2" id="KW-1185">Reference proteome</keyword>
<reference evidence="1 2" key="2">
    <citation type="submission" date="2018-11" db="EMBL/GenBank/DDBJ databases">
        <authorList>
            <consortium name="Pathogen Informatics"/>
        </authorList>
    </citation>
    <scope>NUCLEOTIDE SEQUENCE [LARGE SCALE GENOMIC DNA]</scope>
</reference>
<dbReference type="OrthoDB" id="2344588at2759"/>
<dbReference type="Proteomes" id="UP000271098">
    <property type="component" value="Unassembled WGS sequence"/>
</dbReference>
<accession>A0A183EW46</accession>
<proteinExistence type="predicted"/>
<evidence type="ECO:0000313" key="3">
    <source>
        <dbReference type="WBParaSite" id="GPUH_0002521701-mRNA-1"/>
    </source>
</evidence>
<dbReference type="EMBL" id="UYRT01104093">
    <property type="protein sequence ID" value="VDN43872.1"/>
    <property type="molecule type" value="Genomic_DNA"/>
</dbReference>
<evidence type="ECO:0000313" key="1">
    <source>
        <dbReference type="EMBL" id="VDN43872.1"/>
    </source>
</evidence>
<reference evidence="3" key="1">
    <citation type="submission" date="2016-06" db="UniProtKB">
        <authorList>
            <consortium name="WormBaseParasite"/>
        </authorList>
    </citation>
    <scope>IDENTIFICATION</scope>
</reference>
<organism evidence="3">
    <name type="scientific">Gongylonema pulchrum</name>
    <dbReference type="NCBI Taxonomy" id="637853"/>
    <lineage>
        <taxon>Eukaryota</taxon>
        <taxon>Metazoa</taxon>
        <taxon>Ecdysozoa</taxon>
        <taxon>Nematoda</taxon>
        <taxon>Chromadorea</taxon>
        <taxon>Rhabditida</taxon>
        <taxon>Spirurina</taxon>
        <taxon>Spiruromorpha</taxon>
        <taxon>Spiruroidea</taxon>
        <taxon>Gongylonematidae</taxon>
        <taxon>Gongylonema</taxon>
    </lineage>
</organism>
<gene>
    <name evidence="1" type="ORF">GPUH_LOCUS25187</name>
</gene>
<dbReference type="Gene3D" id="3.30.530.20">
    <property type="match status" value="1"/>
</dbReference>
<protein>
    <submittedName>
        <fullName evidence="3">Ubiquitin-like-conjugating enzyme ATG3</fullName>
    </submittedName>
</protein>
<dbReference type="InterPro" id="IPR023393">
    <property type="entry name" value="START-like_dom_sf"/>
</dbReference>
<sequence>MILSAKELDIGESPPKEVSLPGSHPLAEEINRIAAEQLKYAQAGVHDHVWELFTEEGEMKMYKRELQIDGIICDPLKAVHCVEVCELLEICSDLKFPGQILKDKVENDEKNNWPTHGLLVRRCVFCIVLRSFCRYRYWFFRQMLLDKQIKTGRLNWQETPP</sequence>
<evidence type="ECO:0000313" key="2">
    <source>
        <dbReference type="Proteomes" id="UP000271098"/>
    </source>
</evidence>
<name>A0A183EW46_9BILA</name>
<dbReference type="AlphaFoldDB" id="A0A183EW46"/>